<name>A0A814F1L6_9BILA</name>
<sequence>MFAGTLLGSIRHHDIIPWDDDVDIMVPNDKRKILNNEFKKINKKLIGFALNNGGSKKEYDKLYYNITQIAGKKKWHFPFVDIFFYEQNQTHLWRLLDLNKSFRTRYIFPLTLRPLGYLWIPAPREPKRLIEFDPFDKCKTHQWNHRNETGQKVVTVECNRLKDIYPFVEPNKKKRWIEILKINNTIIHTVVFTL</sequence>
<dbReference type="InterPro" id="IPR007074">
    <property type="entry name" value="LicD/FKTN/FKRP_NTP_transf"/>
</dbReference>
<organism evidence="2 5">
    <name type="scientific">Adineta steineri</name>
    <dbReference type="NCBI Taxonomy" id="433720"/>
    <lineage>
        <taxon>Eukaryota</taxon>
        <taxon>Metazoa</taxon>
        <taxon>Spiralia</taxon>
        <taxon>Gnathifera</taxon>
        <taxon>Rotifera</taxon>
        <taxon>Eurotatoria</taxon>
        <taxon>Bdelloidea</taxon>
        <taxon>Adinetida</taxon>
        <taxon>Adinetidae</taxon>
        <taxon>Adineta</taxon>
    </lineage>
</organism>
<protein>
    <recommendedName>
        <fullName evidence="1">LicD/FKTN/FKRP nucleotidyltransferase domain-containing protein</fullName>
    </recommendedName>
</protein>
<dbReference type="Pfam" id="PF04991">
    <property type="entry name" value="LicD"/>
    <property type="match status" value="1"/>
</dbReference>
<dbReference type="PANTHER" id="PTHR43404:SF1">
    <property type="entry name" value="MNN4P"/>
    <property type="match status" value="1"/>
</dbReference>
<dbReference type="InterPro" id="IPR052942">
    <property type="entry name" value="LPS_cholinephosphotransferase"/>
</dbReference>
<dbReference type="EMBL" id="CAJNOI010000061">
    <property type="protein sequence ID" value="CAF0973751.1"/>
    <property type="molecule type" value="Genomic_DNA"/>
</dbReference>
<evidence type="ECO:0000313" key="5">
    <source>
        <dbReference type="Proteomes" id="UP000663877"/>
    </source>
</evidence>
<evidence type="ECO:0000313" key="3">
    <source>
        <dbReference type="EMBL" id="CAF1660155.1"/>
    </source>
</evidence>
<dbReference type="Proteomes" id="UP000663832">
    <property type="component" value="Unassembled WGS sequence"/>
</dbReference>
<dbReference type="AlphaFoldDB" id="A0A814F1L6"/>
<dbReference type="EMBL" id="CAJNOM010004952">
    <property type="protein sequence ID" value="CAF1660155.1"/>
    <property type="molecule type" value="Genomic_DNA"/>
</dbReference>
<comment type="caution">
    <text evidence="2">The sequence shown here is derived from an EMBL/GenBank/DDBJ whole genome shotgun (WGS) entry which is preliminary data.</text>
</comment>
<evidence type="ECO:0000313" key="2">
    <source>
        <dbReference type="EMBL" id="CAF0973751.1"/>
    </source>
</evidence>
<proteinExistence type="predicted"/>
<evidence type="ECO:0000313" key="4">
    <source>
        <dbReference type="Proteomes" id="UP000663832"/>
    </source>
</evidence>
<dbReference type="OrthoDB" id="444255at2759"/>
<evidence type="ECO:0000259" key="1">
    <source>
        <dbReference type="Pfam" id="PF04991"/>
    </source>
</evidence>
<dbReference type="PANTHER" id="PTHR43404">
    <property type="entry name" value="LIPOPOLYSACCHARIDE CHOLINEPHOSPHOTRANSFERASE LICD"/>
    <property type="match status" value="1"/>
</dbReference>
<keyword evidence="4" id="KW-1185">Reference proteome</keyword>
<dbReference type="Proteomes" id="UP000663877">
    <property type="component" value="Unassembled WGS sequence"/>
</dbReference>
<accession>A0A814F1L6</accession>
<gene>
    <name evidence="2" type="ORF">BJG266_LOCUS14480</name>
    <name evidence="3" type="ORF">QVE165_LOCUS63073</name>
</gene>
<feature type="domain" description="LicD/FKTN/FKRP nucleotidyltransferase" evidence="1">
    <location>
        <begin position="3"/>
        <end position="94"/>
    </location>
</feature>
<dbReference type="GO" id="GO:0009100">
    <property type="term" value="P:glycoprotein metabolic process"/>
    <property type="evidence" value="ECO:0007669"/>
    <property type="project" value="UniProtKB-ARBA"/>
</dbReference>
<reference evidence="2" key="1">
    <citation type="submission" date="2021-02" db="EMBL/GenBank/DDBJ databases">
        <authorList>
            <person name="Nowell W R."/>
        </authorList>
    </citation>
    <scope>NUCLEOTIDE SEQUENCE</scope>
</reference>